<dbReference type="EMBL" id="CP003989">
    <property type="protein sequence ID" value="AGA33847.1"/>
    <property type="molecule type" value="Genomic_DNA"/>
</dbReference>
<keyword evidence="1" id="KW-0732">Signal</keyword>
<dbReference type="AlphaFoldDB" id="L0DXV6"/>
<dbReference type="eggNOG" id="COG3784">
    <property type="taxonomic scope" value="Bacteria"/>
</dbReference>
<keyword evidence="3" id="KW-1185">Reference proteome</keyword>
<dbReference type="InterPro" id="IPR008309">
    <property type="entry name" value="YdbL"/>
</dbReference>
<evidence type="ECO:0000313" key="3">
    <source>
        <dbReference type="Proteomes" id="UP000010809"/>
    </source>
</evidence>
<feature type="signal peptide" evidence="1">
    <location>
        <begin position="1"/>
        <end position="31"/>
    </location>
</feature>
<accession>L0DXV6</accession>
<dbReference type="PATRIC" id="fig|1255043.3.peg.2210"/>
<dbReference type="PROSITE" id="PS51257">
    <property type="entry name" value="PROKAR_LIPOPROTEIN"/>
    <property type="match status" value="1"/>
</dbReference>
<proteinExistence type="predicted"/>
<dbReference type="HOGENOM" id="CLU_1377509_0_0_6"/>
<protein>
    <recommendedName>
        <fullName evidence="4">DUF1318 domain-containing protein</fullName>
    </recommendedName>
</protein>
<dbReference type="Proteomes" id="UP000010809">
    <property type="component" value="Chromosome"/>
</dbReference>
<dbReference type="KEGG" id="tni:TVNIR_2191"/>
<evidence type="ECO:0008006" key="4">
    <source>
        <dbReference type="Google" id="ProtNLM"/>
    </source>
</evidence>
<organism evidence="2 3">
    <name type="scientific">Thioalkalivibrio nitratireducens (strain DSM 14787 / UNIQEM 213 / ALEN2)</name>
    <dbReference type="NCBI Taxonomy" id="1255043"/>
    <lineage>
        <taxon>Bacteria</taxon>
        <taxon>Pseudomonadati</taxon>
        <taxon>Pseudomonadota</taxon>
        <taxon>Gammaproteobacteria</taxon>
        <taxon>Chromatiales</taxon>
        <taxon>Ectothiorhodospiraceae</taxon>
        <taxon>Thioalkalivibrio</taxon>
    </lineage>
</organism>
<gene>
    <name evidence="2" type="ordered locus">TVNIR_2191</name>
</gene>
<name>L0DXV6_THIND</name>
<dbReference type="OrthoDB" id="8526313at2"/>
<feature type="chain" id="PRO_5003940625" description="DUF1318 domain-containing protein" evidence="1">
    <location>
        <begin position="32"/>
        <end position="206"/>
    </location>
</feature>
<dbReference type="STRING" id="1255043.TVNIR_2191"/>
<dbReference type="Pfam" id="PF07027">
    <property type="entry name" value="DUF1318"/>
    <property type="match status" value="1"/>
</dbReference>
<sequence>MKAMQHLVVLSLMALLTSACVTIHIYFPAAAAEEAARVIVREVLQTPDDVPAAEPQDAPEPTSRRGAPAGLSLLAMALDRVVAPAAAQQSPDLRIETPATDRIRASMRARNADLAPHLRSGAVGFGNDGFVAVRDLSAVPLRDRGQVQRLVNEENADRSALYREIARANNRPDWEPNVRETFARVWVEEAPSGYWYQDARGNWQRK</sequence>
<dbReference type="RefSeq" id="WP_015258970.1">
    <property type="nucleotide sequence ID" value="NC_019902.2"/>
</dbReference>
<reference evidence="2" key="1">
    <citation type="submission" date="2015-12" db="EMBL/GenBank/DDBJ databases">
        <authorList>
            <person name="Tikhonova T.V."/>
            <person name="Pavlov A.R."/>
            <person name="Beletsky A.V."/>
            <person name="Mardanov A.V."/>
            <person name="Sorokin D.Y."/>
            <person name="Ravin N.V."/>
            <person name="Popov V.O."/>
        </authorList>
    </citation>
    <scope>NUCLEOTIDE SEQUENCE</scope>
    <source>
        <strain evidence="2">DSM 14787</strain>
    </source>
</reference>
<evidence type="ECO:0000256" key="1">
    <source>
        <dbReference type="SAM" id="SignalP"/>
    </source>
</evidence>
<evidence type="ECO:0000313" key="2">
    <source>
        <dbReference type="EMBL" id="AGA33847.1"/>
    </source>
</evidence>